<dbReference type="Proteomes" id="UP001066276">
    <property type="component" value="Chromosome 7"/>
</dbReference>
<dbReference type="EMBL" id="JANPWB010000011">
    <property type="protein sequence ID" value="KAJ1129811.1"/>
    <property type="molecule type" value="Genomic_DNA"/>
</dbReference>
<evidence type="ECO:0000313" key="2">
    <source>
        <dbReference type="Proteomes" id="UP001066276"/>
    </source>
</evidence>
<name>A0AAV7PNR7_PLEWA</name>
<proteinExistence type="predicted"/>
<sequence>MHSGVVIHNVASDPAKRAKRKVELLVKRDLLSRLQKERSGRLWLSVAGGVLGHLHCGLDCRFAQRSVSPFEVRVCVRRLTLCASLMRLSCGACRWAFLSAGARSSDCRAWLPPFSRPRWSWVTARRADTAVRFSDGLAGRRGPARRLQQAVSVGADSVSFFVFVLCRGARGS</sequence>
<dbReference type="AlphaFoldDB" id="A0AAV7PNR7"/>
<gene>
    <name evidence="1" type="ORF">NDU88_008176</name>
</gene>
<accession>A0AAV7PNR7</accession>
<reference evidence="1" key="1">
    <citation type="journal article" date="2022" name="bioRxiv">
        <title>Sequencing and chromosome-scale assembly of the giantPleurodeles waltlgenome.</title>
        <authorList>
            <person name="Brown T."/>
            <person name="Elewa A."/>
            <person name="Iarovenko S."/>
            <person name="Subramanian E."/>
            <person name="Araus A.J."/>
            <person name="Petzold A."/>
            <person name="Susuki M."/>
            <person name="Suzuki K.-i.T."/>
            <person name="Hayashi T."/>
            <person name="Toyoda A."/>
            <person name="Oliveira C."/>
            <person name="Osipova E."/>
            <person name="Leigh N.D."/>
            <person name="Simon A."/>
            <person name="Yun M.H."/>
        </authorList>
    </citation>
    <scope>NUCLEOTIDE SEQUENCE</scope>
    <source>
        <strain evidence="1">20211129_DDA</strain>
        <tissue evidence="1">Liver</tissue>
    </source>
</reference>
<comment type="caution">
    <text evidence="1">The sequence shown here is derived from an EMBL/GenBank/DDBJ whole genome shotgun (WGS) entry which is preliminary data.</text>
</comment>
<evidence type="ECO:0000313" key="1">
    <source>
        <dbReference type="EMBL" id="KAJ1129811.1"/>
    </source>
</evidence>
<organism evidence="1 2">
    <name type="scientific">Pleurodeles waltl</name>
    <name type="common">Iberian ribbed newt</name>
    <dbReference type="NCBI Taxonomy" id="8319"/>
    <lineage>
        <taxon>Eukaryota</taxon>
        <taxon>Metazoa</taxon>
        <taxon>Chordata</taxon>
        <taxon>Craniata</taxon>
        <taxon>Vertebrata</taxon>
        <taxon>Euteleostomi</taxon>
        <taxon>Amphibia</taxon>
        <taxon>Batrachia</taxon>
        <taxon>Caudata</taxon>
        <taxon>Salamandroidea</taxon>
        <taxon>Salamandridae</taxon>
        <taxon>Pleurodelinae</taxon>
        <taxon>Pleurodeles</taxon>
    </lineage>
</organism>
<keyword evidence="2" id="KW-1185">Reference proteome</keyword>
<protein>
    <submittedName>
        <fullName evidence="1">Uncharacterized protein</fullName>
    </submittedName>
</protein>